<protein>
    <submittedName>
        <fullName evidence="5">CoA ester lyase</fullName>
    </submittedName>
</protein>
<accession>A0A6B0GH03</accession>
<dbReference type="InterPro" id="IPR040442">
    <property type="entry name" value="Pyrv_kinase-like_dom_sf"/>
</dbReference>
<dbReference type="Gene3D" id="3.20.20.60">
    <property type="entry name" value="Phosphoenolpyruvate-binding domains"/>
    <property type="match status" value="1"/>
</dbReference>
<dbReference type="InterPro" id="IPR011206">
    <property type="entry name" value="Citrate_lyase_beta/mcl1/mcl2"/>
</dbReference>
<reference evidence="5 6" key="1">
    <citation type="submission" date="2019-12" db="EMBL/GenBank/DDBJ databases">
        <title>Halocatena pleomorpha gen. nov. sp. nov., an extremely halophilic archaeon of family Halobacteriaceae isolated from saltpan soil.</title>
        <authorList>
            <person name="Pal Y."/>
            <person name="Verma A."/>
            <person name="Krishnamurthi S."/>
            <person name="Kumar P."/>
        </authorList>
    </citation>
    <scope>NUCLEOTIDE SEQUENCE [LARGE SCALE GENOMIC DNA]</scope>
    <source>
        <strain evidence="5 6">JCM 16495</strain>
    </source>
</reference>
<dbReference type="InterPro" id="IPR015813">
    <property type="entry name" value="Pyrv/PenolPyrv_kinase-like_dom"/>
</dbReference>
<evidence type="ECO:0000313" key="6">
    <source>
        <dbReference type="Proteomes" id="UP000451471"/>
    </source>
</evidence>
<dbReference type="GO" id="GO:0016829">
    <property type="term" value="F:lyase activity"/>
    <property type="evidence" value="ECO:0007669"/>
    <property type="project" value="UniProtKB-KW"/>
</dbReference>
<dbReference type="GO" id="GO:0006107">
    <property type="term" value="P:oxaloacetate metabolic process"/>
    <property type="evidence" value="ECO:0007669"/>
    <property type="project" value="TreeGrafter"/>
</dbReference>
<dbReference type="RefSeq" id="WP_158202972.1">
    <property type="nucleotide sequence ID" value="NZ_WSZK01000006.1"/>
</dbReference>
<dbReference type="OrthoDB" id="9170at2157"/>
<dbReference type="EMBL" id="WSZK01000006">
    <property type="protein sequence ID" value="MWG33237.1"/>
    <property type="molecule type" value="Genomic_DNA"/>
</dbReference>
<evidence type="ECO:0000313" key="5">
    <source>
        <dbReference type="EMBL" id="MWG33237.1"/>
    </source>
</evidence>
<keyword evidence="5" id="KW-0456">Lyase</keyword>
<keyword evidence="3" id="KW-0460">Magnesium</keyword>
<dbReference type="SUPFAM" id="SSF51621">
    <property type="entry name" value="Phosphoenolpyruvate/pyruvate domain"/>
    <property type="match status" value="1"/>
</dbReference>
<sequence length="286" mass="30067">MTRRSVLFSPGDRPKLMRKAPGTGADVVVFDLEDAVAPGEKEAGRAAVRAVLTDPAFDPDCEVCVRVSTHQTGADLDAVVATDARLDAVMLPKAESADQVDTLAAMLAERDADVPVFALCETATGVLHAEAIAGAEATTAVAFGAEDLSADIGANRTDEGTEVLYAREHVVLAASAAGVDAVDTVFTDIEDTDRLAEETAFARDLGYDGKMAIHPVQVPVMNEAFTPTDEQVAWARRVLDARDDHGGEGVFRVDGEMVDAPLITRAETVLARAGETNGETGDDDAE</sequence>
<dbReference type="PIRSF" id="PIRSF015582">
    <property type="entry name" value="Cit_lyase_B"/>
    <property type="match status" value="1"/>
</dbReference>
<name>A0A6B0GH03_9EURY</name>
<comment type="caution">
    <text evidence="5">The sequence shown here is derived from an EMBL/GenBank/DDBJ whole genome shotgun (WGS) entry which is preliminary data.</text>
</comment>
<dbReference type="AlphaFoldDB" id="A0A6B0GH03"/>
<gene>
    <name evidence="5" type="ORF">GQS65_01815</name>
</gene>
<dbReference type="GO" id="GO:0000287">
    <property type="term" value="F:magnesium ion binding"/>
    <property type="evidence" value="ECO:0007669"/>
    <property type="project" value="TreeGrafter"/>
</dbReference>
<organism evidence="5 6">
    <name type="scientific">Halomarina oriensis</name>
    <dbReference type="NCBI Taxonomy" id="671145"/>
    <lineage>
        <taxon>Archaea</taxon>
        <taxon>Methanobacteriati</taxon>
        <taxon>Methanobacteriota</taxon>
        <taxon>Stenosarchaea group</taxon>
        <taxon>Halobacteria</taxon>
        <taxon>Halobacteriales</taxon>
        <taxon>Natronomonadaceae</taxon>
        <taxon>Halomarina</taxon>
    </lineage>
</organism>
<evidence type="ECO:0000256" key="2">
    <source>
        <dbReference type="ARBA" id="ARBA00022723"/>
    </source>
</evidence>
<proteinExistence type="predicted"/>
<dbReference type="Pfam" id="PF03328">
    <property type="entry name" value="HpcH_HpaI"/>
    <property type="match status" value="1"/>
</dbReference>
<keyword evidence="2" id="KW-0479">Metal-binding</keyword>
<evidence type="ECO:0000259" key="4">
    <source>
        <dbReference type="Pfam" id="PF03328"/>
    </source>
</evidence>
<feature type="domain" description="HpcH/HpaI aldolase/citrate lyase" evidence="4">
    <location>
        <begin position="4"/>
        <end position="215"/>
    </location>
</feature>
<comment type="cofactor">
    <cofactor evidence="1">
        <name>Mg(2+)</name>
        <dbReference type="ChEBI" id="CHEBI:18420"/>
    </cofactor>
</comment>
<evidence type="ECO:0000256" key="3">
    <source>
        <dbReference type="ARBA" id="ARBA00022842"/>
    </source>
</evidence>
<dbReference type="Proteomes" id="UP000451471">
    <property type="component" value="Unassembled WGS sequence"/>
</dbReference>
<dbReference type="PANTHER" id="PTHR32308">
    <property type="entry name" value="LYASE BETA SUBUNIT, PUTATIVE (AFU_ORTHOLOGUE AFUA_4G13030)-RELATED"/>
    <property type="match status" value="1"/>
</dbReference>
<dbReference type="InterPro" id="IPR005000">
    <property type="entry name" value="Aldolase/citrate-lyase_domain"/>
</dbReference>
<evidence type="ECO:0000256" key="1">
    <source>
        <dbReference type="ARBA" id="ARBA00001946"/>
    </source>
</evidence>
<keyword evidence="6" id="KW-1185">Reference proteome</keyword>
<dbReference type="PANTHER" id="PTHR32308:SF0">
    <property type="entry name" value="HPCH_HPAI ALDOLASE_CITRATE LYASE DOMAIN-CONTAINING PROTEIN"/>
    <property type="match status" value="1"/>
</dbReference>